<dbReference type="PANTHER" id="PTHR35011:SF2">
    <property type="entry name" value="2,3-DIKETO-L-GULONATE TRAP TRANSPORTER SMALL PERMEASE PROTEIN YIAM"/>
    <property type="match status" value="1"/>
</dbReference>
<gene>
    <name evidence="11" type="ORF">C4F51_17150</name>
</gene>
<keyword evidence="12" id="KW-1185">Reference proteome</keyword>
<dbReference type="InterPro" id="IPR007387">
    <property type="entry name" value="TRAP_DctQ"/>
</dbReference>
<comment type="subcellular location">
    <subcellularLocation>
        <location evidence="1 9">Cell inner membrane</location>
        <topology evidence="1 9">Multi-pass membrane protein</topology>
    </subcellularLocation>
</comment>
<accession>A0A928YVD0</accession>
<dbReference type="Proteomes" id="UP000652567">
    <property type="component" value="Unassembled WGS sequence"/>
</dbReference>
<dbReference type="PANTHER" id="PTHR35011">
    <property type="entry name" value="2,3-DIKETO-L-GULONATE TRAP TRANSPORTER SMALL PERMEASE PROTEIN YIAM"/>
    <property type="match status" value="1"/>
</dbReference>
<evidence type="ECO:0000256" key="8">
    <source>
        <dbReference type="ARBA" id="ARBA00038436"/>
    </source>
</evidence>
<comment type="function">
    <text evidence="9">Part of the tripartite ATP-independent periplasmic (TRAP) transport system.</text>
</comment>
<evidence type="ECO:0000256" key="5">
    <source>
        <dbReference type="ARBA" id="ARBA00022692"/>
    </source>
</evidence>
<protein>
    <recommendedName>
        <fullName evidence="9">TRAP transporter small permease protein</fullName>
    </recommendedName>
</protein>
<feature type="transmembrane region" description="Helical" evidence="9">
    <location>
        <begin position="133"/>
        <end position="152"/>
    </location>
</feature>
<dbReference type="GO" id="GO:0005886">
    <property type="term" value="C:plasma membrane"/>
    <property type="evidence" value="ECO:0007669"/>
    <property type="project" value="UniProtKB-SubCell"/>
</dbReference>
<evidence type="ECO:0000256" key="7">
    <source>
        <dbReference type="ARBA" id="ARBA00023136"/>
    </source>
</evidence>
<evidence type="ECO:0000256" key="4">
    <source>
        <dbReference type="ARBA" id="ARBA00022519"/>
    </source>
</evidence>
<sequence>MLNSIDKTLAVTDKWFAWFLAFIMASMVVGVTWQVLSRFVLSSPSSFTEELARFQLIWIGILGAAYAFRRGAHLGLDLFTSNLPLPIKLRTAVVANSFVFIFAALVMVYGGAQLVALVLNLGQLSAALQIKIGYVYSVIPISGVLICIYALINVYKSLNGIDITIKTDGDD</sequence>
<dbReference type="Pfam" id="PF04290">
    <property type="entry name" value="DctQ"/>
    <property type="match status" value="1"/>
</dbReference>
<keyword evidence="5 9" id="KW-0812">Transmembrane</keyword>
<dbReference type="AlphaFoldDB" id="A0A928YVD0"/>
<evidence type="ECO:0000313" key="11">
    <source>
        <dbReference type="EMBL" id="MBE8718904.1"/>
    </source>
</evidence>
<feature type="transmembrane region" description="Helical" evidence="9">
    <location>
        <begin position="15"/>
        <end position="36"/>
    </location>
</feature>
<evidence type="ECO:0000256" key="2">
    <source>
        <dbReference type="ARBA" id="ARBA00022448"/>
    </source>
</evidence>
<name>A0A928YVD0_9GAMM</name>
<feature type="domain" description="Tripartite ATP-independent periplasmic transporters DctQ component" evidence="10">
    <location>
        <begin position="27"/>
        <end position="158"/>
    </location>
</feature>
<proteinExistence type="inferred from homology"/>
<evidence type="ECO:0000256" key="6">
    <source>
        <dbReference type="ARBA" id="ARBA00022989"/>
    </source>
</evidence>
<keyword evidence="6 9" id="KW-1133">Transmembrane helix</keyword>
<reference evidence="11" key="1">
    <citation type="submission" date="2018-07" db="EMBL/GenBank/DDBJ databases">
        <title>Genome assembly of strain Ka43.</title>
        <authorList>
            <person name="Kukolya J."/>
            <person name="Nagy I."/>
            <person name="Horvath B."/>
            <person name="Toth A."/>
        </authorList>
    </citation>
    <scope>NUCLEOTIDE SEQUENCE</scope>
    <source>
        <strain evidence="11">KB43</strain>
    </source>
</reference>
<keyword evidence="2 9" id="KW-0813">Transport</keyword>
<comment type="caution">
    <text evidence="9">Lacks conserved residue(s) required for the propagation of feature annotation.</text>
</comment>
<comment type="similarity">
    <text evidence="8 9">Belongs to the TRAP transporter small permease family.</text>
</comment>
<dbReference type="EMBL" id="PRDL01000001">
    <property type="protein sequence ID" value="MBE8718904.1"/>
    <property type="molecule type" value="Genomic_DNA"/>
</dbReference>
<organism evidence="11 12">
    <name type="scientific">Cellvibrio polysaccharolyticus</name>
    <dbReference type="NCBI Taxonomy" id="2082724"/>
    <lineage>
        <taxon>Bacteria</taxon>
        <taxon>Pseudomonadati</taxon>
        <taxon>Pseudomonadota</taxon>
        <taxon>Gammaproteobacteria</taxon>
        <taxon>Cellvibrionales</taxon>
        <taxon>Cellvibrionaceae</taxon>
        <taxon>Cellvibrio</taxon>
    </lineage>
</organism>
<dbReference type="GO" id="GO:0015740">
    <property type="term" value="P:C4-dicarboxylate transport"/>
    <property type="evidence" value="ECO:0007669"/>
    <property type="project" value="TreeGrafter"/>
</dbReference>
<keyword evidence="4 9" id="KW-0997">Cell inner membrane</keyword>
<dbReference type="InterPro" id="IPR055348">
    <property type="entry name" value="DctQ"/>
</dbReference>
<dbReference type="GO" id="GO:0022857">
    <property type="term" value="F:transmembrane transporter activity"/>
    <property type="evidence" value="ECO:0007669"/>
    <property type="project" value="UniProtKB-UniRule"/>
</dbReference>
<comment type="subunit">
    <text evidence="9">The complex comprises the extracytoplasmic solute receptor protein and the two transmembrane proteins.</text>
</comment>
<feature type="transmembrane region" description="Helical" evidence="9">
    <location>
        <begin position="92"/>
        <end position="121"/>
    </location>
</feature>
<keyword evidence="7 9" id="KW-0472">Membrane</keyword>
<evidence type="ECO:0000256" key="1">
    <source>
        <dbReference type="ARBA" id="ARBA00004429"/>
    </source>
</evidence>
<keyword evidence="3" id="KW-1003">Cell membrane</keyword>
<evidence type="ECO:0000313" key="12">
    <source>
        <dbReference type="Proteomes" id="UP000652567"/>
    </source>
</evidence>
<comment type="caution">
    <text evidence="11">The sequence shown here is derived from an EMBL/GenBank/DDBJ whole genome shotgun (WGS) entry which is preliminary data.</text>
</comment>
<evidence type="ECO:0000256" key="9">
    <source>
        <dbReference type="RuleBase" id="RU369079"/>
    </source>
</evidence>
<evidence type="ECO:0000259" key="10">
    <source>
        <dbReference type="Pfam" id="PF04290"/>
    </source>
</evidence>
<evidence type="ECO:0000256" key="3">
    <source>
        <dbReference type="ARBA" id="ARBA00022475"/>
    </source>
</evidence>